<evidence type="ECO:0000313" key="3">
    <source>
        <dbReference type="EMBL" id="AHJ14066.1"/>
    </source>
</evidence>
<protein>
    <submittedName>
        <fullName evidence="3">USP-like domain-containing protein</fullName>
    </submittedName>
</protein>
<accession>A0AA86AQV5</accession>
<evidence type="ECO:0000256" key="1">
    <source>
        <dbReference type="ARBA" id="ARBA00008791"/>
    </source>
</evidence>
<evidence type="ECO:0000313" key="4">
    <source>
        <dbReference type="Proteomes" id="UP000019322"/>
    </source>
</evidence>
<dbReference type="RefSeq" id="WP_025345895.1">
    <property type="nucleotide sequence ID" value="NZ_CP007201.1"/>
</dbReference>
<dbReference type="Pfam" id="PF00582">
    <property type="entry name" value="Usp"/>
    <property type="match status" value="1"/>
</dbReference>
<dbReference type="InterPro" id="IPR014729">
    <property type="entry name" value="Rossmann-like_a/b/a_fold"/>
</dbReference>
<dbReference type="Gene3D" id="3.40.50.620">
    <property type="entry name" value="HUPs"/>
    <property type="match status" value="2"/>
</dbReference>
<sequence>MEKLTMLVATDFAESSAAVLKKAIDFAQKTQATLHVVHVVENTFFQKNQNIDFIKEHCWDSMLSHYPSLHKEHFYCFEGNVETVVAIVAQTIGAKIVLIGDNRDKHPLEAIFISSDTKAIIRESHTPVLVAKNHENRVYNTILIPTDLSKDSWAMIQHMTYLFPESLLILLHLYSVPFEFRLGMYGFNESEIISFHEESRKAAETELNTFIQALDVPAKNIIPIVRKDLLNSERFEANHKDLRADLVAIHTTGNISFFAFDLLEKSQSDVLIYKVNHD</sequence>
<feature type="domain" description="UspA" evidence="2">
    <location>
        <begin position="6"/>
        <end position="132"/>
    </location>
</feature>
<dbReference type="PANTHER" id="PTHR46268:SF6">
    <property type="entry name" value="UNIVERSAL STRESS PROTEIN UP12"/>
    <property type="match status" value="1"/>
</dbReference>
<evidence type="ECO:0000259" key="2">
    <source>
        <dbReference type="Pfam" id="PF00582"/>
    </source>
</evidence>
<dbReference type="EMBL" id="CP007201">
    <property type="protein sequence ID" value="AHJ14066.1"/>
    <property type="molecule type" value="Genomic_DNA"/>
</dbReference>
<name>A0AA86AQV5_SULMK</name>
<organism evidence="3 4">
    <name type="scientific">Sulfurospirillum multivorans (strain DM 12446 / JCM 15788 / NBRC 109480)</name>
    <dbReference type="NCBI Taxonomy" id="1150621"/>
    <lineage>
        <taxon>Bacteria</taxon>
        <taxon>Pseudomonadati</taxon>
        <taxon>Campylobacterota</taxon>
        <taxon>Epsilonproteobacteria</taxon>
        <taxon>Campylobacterales</taxon>
        <taxon>Sulfurospirillaceae</taxon>
        <taxon>Sulfurospirillum</taxon>
    </lineage>
</organism>
<dbReference type="KEGG" id="smul:SMUL_2828"/>
<dbReference type="PANTHER" id="PTHR46268">
    <property type="entry name" value="STRESS RESPONSE PROTEIN NHAX"/>
    <property type="match status" value="1"/>
</dbReference>
<dbReference type="AlphaFoldDB" id="A0AA86AQV5"/>
<proteinExistence type="inferred from homology"/>
<dbReference type="CDD" id="cd00293">
    <property type="entry name" value="USP-like"/>
    <property type="match status" value="1"/>
</dbReference>
<dbReference type="InterPro" id="IPR006016">
    <property type="entry name" value="UspA"/>
</dbReference>
<comment type="similarity">
    <text evidence="1">Belongs to the universal stress protein A family.</text>
</comment>
<gene>
    <name evidence="3" type="ORF">SMUL_2828</name>
</gene>
<reference evidence="3 4" key="1">
    <citation type="journal article" date="2014" name="Environ. Microbiol.">
        <title>Insights into organohalide respiration and the versatile catabolism of Sulfurospirillum multivorans gained from comparative genomics and physiological studies.</title>
        <authorList>
            <person name="Goris T."/>
            <person name="Schubert T."/>
            <person name="Gadkari J."/>
            <person name="Wubet T."/>
            <person name="Tarkka M."/>
            <person name="Buscot F."/>
            <person name="Adrian L."/>
            <person name="Diekert G."/>
        </authorList>
    </citation>
    <scope>NUCLEOTIDE SEQUENCE [LARGE SCALE GENOMIC DNA]</scope>
    <source>
        <strain evidence="4">DM 12446 / JCM 15788 / NBRC 109480</strain>
    </source>
</reference>
<dbReference type="Proteomes" id="UP000019322">
    <property type="component" value="Chromosome"/>
</dbReference>
<dbReference type="SUPFAM" id="SSF52402">
    <property type="entry name" value="Adenine nucleotide alpha hydrolases-like"/>
    <property type="match status" value="2"/>
</dbReference>